<reference evidence="7" key="1">
    <citation type="submission" date="2020-10" db="EMBL/GenBank/DDBJ databases">
        <title>Sequencing the genomes of 1000 actinobacteria strains.</title>
        <authorList>
            <person name="Klenk H.-P."/>
        </authorList>
    </citation>
    <scope>NUCLEOTIDE SEQUENCE</scope>
    <source>
        <strain evidence="7">DSM 45354</strain>
    </source>
</reference>
<dbReference type="PROSITE" id="PS50893">
    <property type="entry name" value="ABC_TRANSPORTER_2"/>
    <property type="match status" value="1"/>
</dbReference>
<feature type="compositionally biased region" description="Low complexity" evidence="5">
    <location>
        <begin position="273"/>
        <end position="285"/>
    </location>
</feature>
<dbReference type="InterPro" id="IPR013563">
    <property type="entry name" value="Oligopep_ABC_C"/>
</dbReference>
<evidence type="ECO:0000256" key="2">
    <source>
        <dbReference type="ARBA" id="ARBA00022448"/>
    </source>
</evidence>
<keyword evidence="2" id="KW-0813">Transport</keyword>
<organism evidence="7 8">
    <name type="scientific">Actinopolymorpha pittospori</name>
    <dbReference type="NCBI Taxonomy" id="648752"/>
    <lineage>
        <taxon>Bacteria</taxon>
        <taxon>Bacillati</taxon>
        <taxon>Actinomycetota</taxon>
        <taxon>Actinomycetes</taxon>
        <taxon>Propionibacteriales</taxon>
        <taxon>Actinopolymorphaceae</taxon>
        <taxon>Actinopolymorpha</taxon>
    </lineage>
</organism>
<name>A0A927MTW3_9ACTN</name>
<dbReference type="Pfam" id="PF08352">
    <property type="entry name" value="oligo_HPY"/>
    <property type="match status" value="1"/>
</dbReference>
<dbReference type="InterPro" id="IPR003593">
    <property type="entry name" value="AAA+_ATPase"/>
</dbReference>
<gene>
    <name evidence="7" type="ORF">HEB94_002952</name>
</gene>
<proteinExistence type="inferred from homology"/>
<comment type="caution">
    <text evidence="7">The sequence shown here is derived from an EMBL/GenBank/DDBJ whole genome shotgun (WGS) entry which is preliminary data.</text>
</comment>
<dbReference type="InterPro" id="IPR017871">
    <property type="entry name" value="ABC_transporter-like_CS"/>
</dbReference>
<dbReference type="PANTHER" id="PTHR43776">
    <property type="entry name" value="TRANSPORT ATP-BINDING PROTEIN"/>
    <property type="match status" value="1"/>
</dbReference>
<dbReference type="GO" id="GO:0015833">
    <property type="term" value="P:peptide transport"/>
    <property type="evidence" value="ECO:0007669"/>
    <property type="project" value="InterPro"/>
</dbReference>
<protein>
    <submittedName>
        <fullName evidence="7">Peptide/nickel transport system ATP-binding protein</fullName>
    </submittedName>
</protein>
<feature type="region of interest" description="Disordered" evidence="5">
    <location>
        <begin position="273"/>
        <end position="298"/>
    </location>
</feature>
<evidence type="ECO:0000259" key="6">
    <source>
        <dbReference type="PROSITE" id="PS50893"/>
    </source>
</evidence>
<evidence type="ECO:0000256" key="4">
    <source>
        <dbReference type="ARBA" id="ARBA00022840"/>
    </source>
</evidence>
<dbReference type="PANTHER" id="PTHR43776:SF8">
    <property type="entry name" value="ABC TRANSPORTER, ATP-BINDING PROTEIN"/>
    <property type="match status" value="1"/>
</dbReference>
<dbReference type="Gene3D" id="3.40.50.300">
    <property type="entry name" value="P-loop containing nucleotide triphosphate hydrolases"/>
    <property type="match status" value="1"/>
</dbReference>
<dbReference type="InterPro" id="IPR003439">
    <property type="entry name" value="ABC_transporter-like_ATP-bd"/>
</dbReference>
<comment type="similarity">
    <text evidence="1">Belongs to the ABC transporter superfamily.</text>
</comment>
<dbReference type="NCBIfam" id="TIGR01727">
    <property type="entry name" value="oligo_HPY"/>
    <property type="match status" value="1"/>
</dbReference>
<evidence type="ECO:0000256" key="1">
    <source>
        <dbReference type="ARBA" id="ARBA00005417"/>
    </source>
</evidence>
<dbReference type="Proteomes" id="UP000638648">
    <property type="component" value="Unassembled WGS sequence"/>
</dbReference>
<dbReference type="GO" id="GO:0016887">
    <property type="term" value="F:ATP hydrolysis activity"/>
    <property type="evidence" value="ECO:0007669"/>
    <property type="project" value="InterPro"/>
</dbReference>
<dbReference type="RefSeq" id="WP_192750287.1">
    <property type="nucleotide sequence ID" value="NZ_BAABJL010000025.1"/>
</dbReference>
<dbReference type="AlphaFoldDB" id="A0A927MTW3"/>
<accession>A0A927MTW3</accession>
<evidence type="ECO:0000256" key="5">
    <source>
        <dbReference type="SAM" id="MobiDB-lite"/>
    </source>
</evidence>
<dbReference type="FunFam" id="3.40.50.300:FF:000016">
    <property type="entry name" value="Oligopeptide ABC transporter ATP-binding component"/>
    <property type="match status" value="1"/>
</dbReference>
<dbReference type="PROSITE" id="PS00211">
    <property type="entry name" value="ABC_TRANSPORTER_1"/>
    <property type="match status" value="1"/>
</dbReference>
<evidence type="ECO:0000313" key="8">
    <source>
        <dbReference type="Proteomes" id="UP000638648"/>
    </source>
</evidence>
<dbReference type="Pfam" id="PF00005">
    <property type="entry name" value="ABC_tran"/>
    <property type="match status" value="1"/>
</dbReference>
<feature type="domain" description="ABC transporter" evidence="6">
    <location>
        <begin position="21"/>
        <end position="272"/>
    </location>
</feature>
<evidence type="ECO:0000256" key="3">
    <source>
        <dbReference type="ARBA" id="ARBA00022741"/>
    </source>
</evidence>
<evidence type="ECO:0000313" key="7">
    <source>
        <dbReference type="EMBL" id="MBE1606104.1"/>
    </source>
</evidence>
<dbReference type="SMART" id="SM00382">
    <property type="entry name" value="AAA"/>
    <property type="match status" value="1"/>
</dbReference>
<dbReference type="EMBL" id="JADBEM010000001">
    <property type="protein sequence ID" value="MBE1606104.1"/>
    <property type="molecule type" value="Genomic_DNA"/>
</dbReference>
<dbReference type="GO" id="GO:0055085">
    <property type="term" value="P:transmembrane transport"/>
    <property type="evidence" value="ECO:0007669"/>
    <property type="project" value="UniProtKB-ARBA"/>
</dbReference>
<dbReference type="GO" id="GO:0005524">
    <property type="term" value="F:ATP binding"/>
    <property type="evidence" value="ECO:0007669"/>
    <property type="project" value="UniProtKB-KW"/>
</dbReference>
<dbReference type="CDD" id="cd03257">
    <property type="entry name" value="ABC_NikE_OppD_transporters"/>
    <property type="match status" value="1"/>
</dbReference>
<keyword evidence="3" id="KW-0547">Nucleotide-binding</keyword>
<dbReference type="SUPFAM" id="SSF52540">
    <property type="entry name" value="P-loop containing nucleoside triphosphate hydrolases"/>
    <property type="match status" value="1"/>
</dbReference>
<dbReference type="InterPro" id="IPR027417">
    <property type="entry name" value="P-loop_NTPase"/>
</dbReference>
<keyword evidence="8" id="KW-1185">Reference proteome</keyword>
<keyword evidence="4 7" id="KW-0067">ATP-binding</keyword>
<dbReference type="InterPro" id="IPR050319">
    <property type="entry name" value="ABC_transp_ATP-bind"/>
</dbReference>
<sequence>MTSPNGSTTTADDAVGPRAVLSATGLTRHFKVGGAFGRRTLHAVDEVDLVIGEREIVALVGESGSGKSTVARLLALLYPVTAGEIRYHGQPVRALRTRAQKLDYRRRVQMVFQDPYSSLSPVYPVSHAILRSLRLHRPELSAAARRDEAERLLDLVGLTPPHEVMQKYPYELSGGQRQRIGFAAALACRPEVILADEPVSMLDVSIRIGVLNLMARLREQEGVSFLYITHDLASARYVADRMMVMYAGHVVESGPCEEVLARPKHPYTQLLLSAAPDPGAAPDEGSASEDYGEPPRVVDPEEGCRFRPRCPLAIEVCDTVTPKLGDIVPGHAAACHVAASEVRG</sequence>